<dbReference type="InterPro" id="IPR012292">
    <property type="entry name" value="Globin/Proto"/>
</dbReference>
<dbReference type="PRINTS" id="PR00611">
    <property type="entry name" value="ERYTHCRUORIN"/>
</dbReference>
<keyword evidence="4 8" id="KW-0561">Oxygen transport</keyword>
<name>A0A6A4VPQ1_AMPAM</name>
<reference evidence="10 11" key="1">
    <citation type="submission" date="2019-07" db="EMBL/GenBank/DDBJ databases">
        <title>Draft genome assembly of a fouling barnacle, Amphibalanus amphitrite (Darwin, 1854): The first reference genome for Thecostraca.</title>
        <authorList>
            <person name="Kim W."/>
        </authorList>
    </citation>
    <scope>NUCLEOTIDE SEQUENCE [LARGE SCALE GENOMIC DNA]</scope>
    <source>
        <strain evidence="10">SNU_AA5</strain>
        <tissue evidence="10">Soma without cirri and trophi</tissue>
    </source>
</reference>
<dbReference type="GO" id="GO:0005576">
    <property type="term" value="C:extracellular region"/>
    <property type="evidence" value="ECO:0007669"/>
    <property type="project" value="InterPro"/>
</dbReference>
<dbReference type="Pfam" id="PF00042">
    <property type="entry name" value="Globin"/>
    <property type="match status" value="1"/>
</dbReference>
<keyword evidence="3 8" id="KW-0349">Heme</keyword>
<dbReference type="PROSITE" id="PS01033">
    <property type="entry name" value="GLOBIN"/>
    <property type="match status" value="1"/>
</dbReference>
<dbReference type="InterPro" id="IPR044399">
    <property type="entry name" value="Mb-like_M"/>
</dbReference>
<dbReference type="EMBL" id="VIIS01001750">
    <property type="protein sequence ID" value="KAF0293400.1"/>
    <property type="molecule type" value="Genomic_DNA"/>
</dbReference>
<evidence type="ECO:0000256" key="3">
    <source>
        <dbReference type="ARBA" id="ARBA00022617"/>
    </source>
</evidence>
<feature type="domain" description="Globin" evidence="9">
    <location>
        <begin position="1"/>
        <end position="150"/>
    </location>
</feature>
<dbReference type="GO" id="GO:0019825">
    <property type="term" value="F:oxygen binding"/>
    <property type="evidence" value="ECO:0007669"/>
    <property type="project" value="InterPro"/>
</dbReference>
<gene>
    <name evidence="10" type="primary">cygb1</name>
    <name evidence="10" type="ORF">FJT64_008791</name>
</gene>
<dbReference type="SUPFAM" id="SSF46458">
    <property type="entry name" value="Globin-like"/>
    <property type="match status" value="1"/>
</dbReference>
<comment type="caution">
    <text evidence="10">The sequence shown here is derived from an EMBL/GenBank/DDBJ whole genome shotgun (WGS) entry which is preliminary data.</text>
</comment>
<keyword evidence="6" id="KW-0007">Acetylation</keyword>
<evidence type="ECO:0000256" key="7">
    <source>
        <dbReference type="ARBA" id="ARBA00023004"/>
    </source>
</evidence>
<protein>
    <submittedName>
        <fullName evidence="10">Cytoglobin-1</fullName>
    </submittedName>
</protein>
<dbReference type="GO" id="GO:0005344">
    <property type="term" value="F:oxygen carrier activity"/>
    <property type="evidence" value="ECO:0007669"/>
    <property type="project" value="UniProtKB-KW"/>
</dbReference>
<keyword evidence="11" id="KW-1185">Reference proteome</keyword>
<evidence type="ECO:0000259" key="9">
    <source>
        <dbReference type="PROSITE" id="PS01033"/>
    </source>
</evidence>
<comment type="subunit">
    <text evidence="1">Monomer.</text>
</comment>
<keyword evidence="2 8" id="KW-0813">Transport</keyword>
<dbReference type="InterPro" id="IPR000971">
    <property type="entry name" value="Globin"/>
</dbReference>
<dbReference type="InterPro" id="IPR002336">
    <property type="entry name" value="Erythrocruorin"/>
</dbReference>
<dbReference type="Proteomes" id="UP000440578">
    <property type="component" value="Unassembled WGS sequence"/>
</dbReference>
<dbReference type="AlphaFoldDB" id="A0A6A4VPQ1"/>
<evidence type="ECO:0000313" key="10">
    <source>
        <dbReference type="EMBL" id="KAF0293400.1"/>
    </source>
</evidence>
<evidence type="ECO:0000256" key="8">
    <source>
        <dbReference type="RuleBase" id="RU000356"/>
    </source>
</evidence>
<proteinExistence type="inferred from homology"/>
<dbReference type="GO" id="GO:0005833">
    <property type="term" value="C:hemoglobin complex"/>
    <property type="evidence" value="ECO:0007669"/>
    <property type="project" value="InterPro"/>
</dbReference>
<evidence type="ECO:0000256" key="1">
    <source>
        <dbReference type="ARBA" id="ARBA00011245"/>
    </source>
</evidence>
<keyword evidence="7" id="KW-0408">Iron</keyword>
<evidence type="ECO:0000313" key="11">
    <source>
        <dbReference type="Proteomes" id="UP000440578"/>
    </source>
</evidence>
<evidence type="ECO:0000256" key="6">
    <source>
        <dbReference type="ARBA" id="ARBA00022990"/>
    </source>
</evidence>
<accession>A0A6A4VPQ1</accession>
<dbReference type="InterPro" id="IPR009050">
    <property type="entry name" value="Globin-like_sf"/>
</dbReference>
<dbReference type="PANTHER" id="PTHR46783">
    <property type="entry name" value="CYTOGLOBIN"/>
    <property type="match status" value="1"/>
</dbReference>
<comment type="similarity">
    <text evidence="8">Belongs to the globin family.</text>
</comment>
<evidence type="ECO:0000256" key="5">
    <source>
        <dbReference type="ARBA" id="ARBA00022723"/>
    </source>
</evidence>
<sequence length="151" mass="17387">MENSEIDYIRSVWQLVLADKLHHGVELFVRLFDRYPETKSKFARLSSSCPDPETMRRSARLRAHAGRVVTSLSSIIEIIDDMEMVDENVYLLGESHNRRKVTNADFQKFTDVLLSYLSDTLPEDVYPPAAADAFTKMMGVFNKKMSQHLDE</sequence>
<keyword evidence="5" id="KW-0479">Metal-binding</keyword>
<evidence type="ECO:0000256" key="2">
    <source>
        <dbReference type="ARBA" id="ARBA00022448"/>
    </source>
</evidence>
<dbReference type="GO" id="GO:0020037">
    <property type="term" value="F:heme binding"/>
    <property type="evidence" value="ECO:0007669"/>
    <property type="project" value="InterPro"/>
</dbReference>
<dbReference type="Gene3D" id="1.10.490.10">
    <property type="entry name" value="Globins"/>
    <property type="match status" value="1"/>
</dbReference>
<dbReference type="InterPro" id="IPR013314">
    <property type="entry name" value="Globin_lamprey/hagfish"/>
</dbReference>
<dbReference type="GO" id="GO:0016491">
    <property type="term" value="F:oxidoreductase activity"/>
    <property type="evidence" value="ECO:0007669"/>
    <property type="project" value="UniProtKB-ARBA"/>
</dbReference>
<dbReference type="PANTHER" id="PTHR46783:SF1">
    <property type="entry name" value="CYTOGLOBIN-1-RELATED"/>
    <property type="match status" value="1"/>
</dbReference>
<dbReference type="CDD" id="cd01040">
    <property type="entry name" value="Mb-like"/>
    <property type="match status" value="1"/>
</dbReference>
<evidence type="ECO:0000256" key="4">
    <source>
        <dbReference type="ARBA" id="ARBA00022621"/>
    </source>
</evidence>
<dbReference type="GO" id="GO:0005506">
    <property type="term" value="F:iron ion binding"/>
    <property type="evidence" value="ECO:0007669"/>
    <property type="project" value="InterPro"/>
</dbReference>
<organism evidence="10 11">
    <name type="scientific">Amphibalanus amphitrite</name>
    <name type="common">Striped barnacle</name>
    <name type="synonym">Balanus amphitrite</name>
    <dbReference type="NCBI Taxonomy" id="1232801"/>
    <lineage>
        <taxon>Eukaryota</taxon>
        <taxon>Metazoa</taxon>
        <taxon>Ecdysozoa</taxon>
        <taxon>Arthropoda</taxon>
        <taxon>Crustacea</taxon>
        <taxon>Multicrustacea</taxon>
        <taxon>Cirripedia</taxon>
        <taxon>Thoracica</taxon>
        <taxon>Thoracicalcarea</taxon>
        <taxon>Balanomorpha</taxon>
        <taxon>Balanoidea</taxon>
        <taxon>Balanidae</taxon>
        <taxon>Amphibalaninae</taxon>
        <taxon>Amphibalanus</taxon>
    </lineage>
</organism>
<dbReference type="OrthoDB" id="6334282at2759"/>